<keyword evidence="8" id="KW-1185">Reference proteome</keyword>
<evidence type="ECO:0000256" key="2">
    <source>
        <dbReference type="ARBA" id="ARBA00022475"/>
    </source>
</evidence>
<keyword evidence="2" id="KW-1003">Cell membrane</keyword>
<reference evidence="7 8" key="1">
    <citation type="submission" date="2011-05" db="EMBL/GenBank/DDBJ databases">
        <title>Whole genome sequence of Microlunatus phosphovorus NM-1.</title>
        <authorList>
            <person name="Hosoyama A."/>
            <person name="Sasaki K."/>
            <person name="Harada T."/>
            <person name="Igarashi R."/>
            <person name="Kawakoshi A."/>
            <person name="Sasagawa M."/>
            <person name="Fukada J."/>
            <person name="Nakamura S."/>
            <person name="Katano Y."/>
            <person name="Hanada S."/>
            <person name="Kamagata Y."/>
            <person name="Nakamura N."/>
            <person name="Yamazaki S."/>
            <person name="Fujita N."/>
        </authorList>
    </citation>
    <scope>NUCLEOTIDE SEQUENCE [LARGE SCALE GENOMIC DNA]</scope>
    <source>
        <strain evidence="8">ATCC 700054 / DSM 10555 / JCM 9379 / NBRC 101784 / NCIMB 13414 / VKM Ac-1990 / NM-1</strain>
    </source>
</reference>
<dbReference type="eggNOG" id="COG2244">
    <property type="taxonomic scope" value="Bacteria"/>
</dbReference>
<accession>F5XI71</accession>
<protein>
    <recommendedName>
        <fullName evidence="9">Polysaccharide biosynthesis protein</fullName>
    </recommendedName>
</protein>
<evidence type="ECO:0000256" key="1">
    <source>
        <dbReference type="ARBA" id="ARBA00004651"/>
    </source>
</evidence>
<feature type="transmembrane region" description="Helical" evidence="6">
    <location>
        <begin position="228"/>
        <end position="251"/>
    </location>
</feature>
<evidence type="ECO:0000256" key="5">
    <source>
        <dbReference type="ARBA" id="ARBA00023136"/>
    </source>
</evidence>
<name>F5XI71_MICPN</name>
<feature type="transmembrane region" description="Helical" evidence="6">
    <location>
        <begin position="263"/>
        <end position="288"/>
    </location>
</feature>
<organism evidence="7 8">
    <name type="scientific">Microlunatus phosphovorus (strain ATCC 700054 / DSM 10555 / JCM 9379 / NBRC 101784 / NCIMB 13414 / VKM Ac-1990 / NM-1)</name>
    <dbReference type="NCBI Taxonomy" id="1032480"/>
    <lineage>
        <taxon>Bacteria</taxon>
        <taxon>Bacillati</taxon>
        <taxon>Actinomycetota</taxon>
        <taxon>Actinomycetes</taxon>
        <taxon>Propionibacteriales</taxon>
        <taxon>Propionibacteriaceae</taxon>
        <taxon>Microlunatus</taxon>
    </lineage>
</organism>
<dbReference type="EMBL" id="AP012204">
    <property type="protein sequence ID" value="BAK35740.1"/>
    <property type="molecule type" value="Genomic_DNA"/>
</dbReference>
<feature type="transmembrane region" description="Helical" evidence="6">
    <location>
        <begin position="165"/>
        <end position="182"/>
    </location>
</feature>
<dbReference type="GO" id="GO:0005886">
    <property type="term" value="C:plasma membrane"/>
    <property type="evidence" value="ECO:0007669"/>
    <property type="project" value="UniProtKB-SubCell"/>
</dbReference>
<dbReference type="AlphaFoldDB" id="F5XI71"/>
<sequence>MALIRRPQRPDAGWLSRWSFEINSLSMTASVGIAGLLGVAYWAIAARLMSAEQVGQASAIISTMVTLGTIANLSLGPMLERFLPISGRRAGGYLVKAQLITAGFAVLLGVGFCLVGPVEDMFSEPWQPPVFVGFVVVQAAFALQDNVLTSLGVARWAAVKNTGHAALKIVTLLLVVVAAGGFALAASWVVVSALAVVVVLVVVQTRLPRLTAEFRDDLPPHRELWSYFASNYGIVVIASVPGLVIPLLVLSQRGAEQTAHFNLSWVLVAAFFTVLGAVVGPFVAEAAARPDEVLSLLRRFVRLVVPIAVAGGLFLAFLAPWLLHLVGKDYGTESVPLLRAMGLTVTLTAFTACYTVLAKVERKLALLVWVQVGSAILLVGLTALWVEPLGLAGIGLAYLVVQVLSCLVMVGPLIGSVRRFRAEAAARTEEPLEVSRQ</sequence>
<feature type="transmembrane region" description="Helical" evidence="6">
    <location>
        <begin position="335"/>
        <end position="357"/>
    </location>
</feature>
<keyword evidence="5 6" id="KW-0472">Membrane</keyword>
<dbReference type="HOGENOM" id="CLU_030866_0_0_11"/>
<proteinExistence type="predicted"/>
<dbReference type="KEGG" id="mph:MLP_27260"/>
<evidence type="ECO:0000256" key="6">
    <source>
        <dbReference type="SAM" id="Phobius"/>
    </source>
</evidence>
<comment type="subcellular location">
    <subcellularLocation>
        <location evidence="1">Cell membrane</location>
        <topology evidence="1">Multi-pass membrane protein</topology>
    </subcellularLocation>
</comment>
<dbReference type="PANTHER" id="PTHR30250">
    <property type="entry name" value="PST FAMILY PREDICTED COLANIC ACID TRANSPORTER"/>
    <property type="match status" value="1"/>
</dbReference>
<dbReference type="STRING" id="1032480.MLP_27260"/>
<feature type="transmembrane region" description="Helical" evidence="6">
    <location>
        <begin position="300"/>
        <end position="323"/>
    </location>
</feature>
<keyword evidence="3 6" id="KW-0812">Transmembrane</keyword>
<keyword evidence="4 6" id="KW-1133">Transmembrane helix</keyword>
<evidence type="ECO:0000256" key="4">
    <source>
        <dbReference type="ARBA" id="ARBA00022989"/>
    </source>
</evidence>
<feature type="transmembrane region" description="Helical" evidence="6">
    <location>
        <begin position="364"/>
        <end position="386"/>
    </location>
</feature>
<feature type="transmembrane region" description="Helical" evidence="6">
    <location>
        <begin position="97"/>
        <end position="118"/>
    </location>
</feature>
<evidence type="ECO:0000313" key="7">
    <source>
        <dbReference type="EMBL" id="BAK35740.1"/>
    </source>
</evidence>
<evidence type="ECO:0008006" key="9">
    <source>
        <dbReference type="Google" id="ProtNLM"/>
    </source>
</evidence>
<feature type="transmembrane region" description="Helical" evidence="6">
    <location>
        <begin position="56"/>
        <end position="76"/>
    </location>
</feature>
<gene>
    <name evidence="7" type="ordered locus">MLP_27260</name>
</gene>
<feature type="transmembrane region" description="Helical" evidence="6">
    <location>
        <begin position="20"/>
        <end position="44"/>
    </location>
</feature>
<feature type="transmembrane region" description="Helical" evidence="6">
    <location>
        <begin position="392"/>
        <end position="414"/>
    </location>
</feature>
<dbReference type="PANTHER" id="PTHR30250:SF11">
    <property type="entry name" value="O-ANTIGEN TRANSPORTER-RELATED"/>
    <property type="match status" value="1"/>
</dbReference>
<evidence type="ECO:0000256" key="3">
    <source>
        <dbReference type="ARBA" id="ARBA00022692"/>
    </source>
</evidence>
<dbReference type="InterPro" id="IPR050833">
    <property type="entry name" value="Poly_Biosynth_Transport"/>
</dbReference>
<evidence type="ECO:0000313" key="8">
    <source>
        <dbReference type="Proteomes" id="UP000007947"/>
    </source>
</evidence>
<dbReference type="Proteomes" id="UP000007947">
    <property type="component" value="Chromosome"/>
</dbReference>